<proteinExistence type="predicted"/>
<organism evidence="2 3">
    <name type="scientific">Mammaliicoccus fleurettii</name>
    <dbReference type="NCBI Taxonomy" id="150056"/>
    <lineage>
        <taxon>Bacteria</taxon>
        <taxon>Bacillati</taxon>
        <taxon>Bacillota</taxon>
        <taxon>Bacilli</taxon>
        <taxon>Bacillales</taxon>
        <taxon>Staphylococcaceae</taxon>
        <taxon>Mammaliicoccus</taxon>
    </lineage>
</organism>
<dbReference type="RefSeq" id="WP_203153647.1">
    <property type="nucleotide sequence ID" value="NZ_JAEPSA010000006.1"/>
</dbReference>
<sequence>MMVVIKDRYLKELMFLKGYNLSTLAAEVGISISYMSQIINGKRTPSAMLATKISKVFGVRVDELFTFKDKEKLT</sequence>
<evidence type="ECO:0000313" key="3">
    <source>
        <dbReference type="Proteomes" id="UP000681586"/>
    </source>
</evidence>
<dbReference type="InterPro" id="IPR001387">
    <property type="entry name" value="Cro/C1-type_HTH"/>
</dbReference>
<accession>A0ABS5MLJ6</accession>
<reference evidence="2 3" key="1">
    <citation type="submission" date="2021-05" db="EMBL/GenBank/DDBJ databases">
        <title>Staphylococcus fleurettii isolated from lake water in First Nation community in Manitoba, Canada.</title>
        <authorList>
            <person name="Bashar S."/>
            <person name="Murdock A."/>
            <person name="Patidar R."/>
            <person name="Golding G."/>
            <person name="Farenhorst A."/>
            <person name="Kumar A."/>
        </authorList>
    </citation>
    <scope>NUCLEOTIDE SEQUENCE [LARGE SCALE GENOMIC DNA]</scope>
    <source>
        <strain evidence="2 3">SF002</strain>
    </source>
</reference>
<dbReference type="SMART" id="SM00530">
    <property type="entry name" value="HTH_XRE"/>
    <property type="match status" value="1"/>
</dbReference>
<dbReference type="Proteomes" id="UP000681586">
    <property type="component" value="Unassembled WGS sequence"/>
</dbReference>
<evidence type="ECO:0000313" key="2">
    <source>
        <dbReference type="EMBL" id="MBS3696783.1"/>
    </source>
</evidence>
<feature type="domain" description="HTH cro/C1-type" evidence="1">
    <location>
        <begin position="10"/>
        <end position="64"/>
    </location>
</feature>
<dbReference type="CDD" id="cd00093">
    <property type="entry name" value="HTH_XRE"/>
    <property type="match status" value="1"/>
</dbReference>
<dbReference type="SUPFAM" id="SSF47413">
    <property type="entry name" value="lambda repressor-like DNA-binding domains"/>
    <property type="match status" value="1"/>
</dbReference>
<protein>
    <submittedName>
        <fullName evidence="2">Helix-turn-helix transcriptional regulator</fullName>
    </submittedName>
</protein>
<gene>
    <name evidence="2" type="ORF">JJQ58_04700</name>
</gene>
<dbReference type="PROSITE" id="PS50943">
    <property type="entry name" value="HTH_CROC1"/>
    <property type="match status" value="1"/>
</dbReference>
<name>A0ABS5MLJ6_9STAP</name>
<dbReference type="Gene3D" id="1.10.260.40">
    <property type="entry name" value="lambda repressor-like DNA-binding domains"/>
    <property type="match status" value="1"/>
</dbReference>
<dbReference type="EMBL" id="JAGXBM010000004">
    <property type="protein sequence ID" value="MBS3696783.1"/>
    <property type="molecule type" value="Genomic_DNA"/>
</dbReference>
<evidence type="ECO:0000259" key="1">
    <source>
        <dbReference type="PROSITE" id="PS50943"/>
    </source>
</evidence>
<keyword evidence="3" id="KW-1185">Reference proteome</keyword>
<dbReference type="Pfam" id="PF01381">
    <property type="entry name" value="HTH_3"/>
    <property type="match status" value="1"/>
</dbReference>
<comment type="caution">
    <text evidence="2">The sequence shown here is derived from an EMBL/GenBank/DDBJ whole genome shotgun (WGS) entry which is preliminary data.</text>
</comment>
<dbReference type="InterPro" id="IPR010982">
    <property type="entry name" value="Lambda_DNA-bd_dom_sf"/>
</dbReference>